<dbReference type="EMBL" id="LLXH01003434">
    <property type="protein sequence ID" value="PKC54235.1"/>
    <property type="molecule type" value="Genomic_DNA"/>
</dbReference>
<organism evidence="1 2">
    <name type="scientific">Rhizophagus irregularis</name>
    <dbReference type="NCBI Taxonomy" id="588596"/>
    <lineage>
        <taxon>Eukaryota</taxon>
        <taxon>Fungi</taxon>
        <taxon>Fungi incertae sedis</taxon>
        <taxon>Mucoromycota</taxon>
        <taxon>Glomeromycotina</taxon>
        <taxon>Glomeromycetes</taxon>
        <taxon>Glomerales</taxon>
        <taxon>Glomeraceae</taxon>
        <taxon>Rhizophagus</taxon>
    </lineage>
</organism>
<comment type="caution">
    <text evidence="1">The sequence shown here is derived from an EMBL/GenBank/DDBJ whole genome shotgun (WGS) entry which is preliminary data.</text>
</comment>
<sequence length="137" mass="16073">MNCSNLISGFNQFINLTKPFKLKSLIINKLYHIDKSLQLLLQKSGDYLENFRVGQVLPSKLEYLSLTLSINTSDFRIFLENSQNTFINKLKIMQDNSDDILHYEVKEFNLHNIKVLNLNDLPLAFDVYNLIRKIDYL</sequence>
<proteinExistence type="predicted"/>
<name>A0A2N0QT59_9GLOM</name>
<protein>
    <submittedName>
        <fullName evidence="1">Uncharacterized protein</fullName>
    </submittedName>
</protein>
<evidence type="ECO:0000313" key="2">
    <source>
        <dbReference type="Proteomes" id="UP000232688"/>
    </source>
</evidence>
<reference evidence="1 2" key="2">
    <citation type="submission" date="2017-10" db="EMBL/GenBank/DDBJ databases">
        <title>Genome analyses suggest a sexual origin of heterokaryosis in a supposedly ancient asexual fungus.</title>
        <authorList>
            <person name="Corradi N."/>
            <person name="Sedzielewska K."/>
            <person name="Noel J."/>
            <person name="Charron P."/>
            <person name="Farinelli L."/>
            <person name="Marton T."/>
            <person name="Kruger M."/>
            <person name="Pelin A."/>
            <person name="Brachmann A."/>
            <person name="Corradi N."/>
        </authorList>
    </citation>
    <scope>NUCLEOTIDE SEQUENCE [LARGE SCALE GENOMIC DNA]</scope>
    <source>
        <strain evidence="1 2">A1</strain>
    </source>
</reference>
<dbReference type="Proteomes" id="UP000232688">
    <property type="component" value="Unassembled WGS sequence"/>
</dbReference>
<evidence type="ECO:0000313" key="1">
    <source>
        <dbReference type="EMBL" id="PKC54235.1"/>
    </source>
</evidence>
<gene>
    <name evidence="1" type="ORF">RhiirA1_477714</name>
</gene>
<dbReference type="AlphaFoldDB" id="A0A2N0QT59"/>
<dbReference type="VEuPathDB" id="FungiDB:RhiirA1_477714"/>
<accession>A0A2N0QT59</accession>
<reference evidence="1 2" key="1">
    <citation type="submission" date="2017-10" db="EMBL/GenBank/DDBJ databases">
        <title>Extensive intraspecific genome diversity in a model arbuscular mycorrhizal fungus.</title>
        <authorList>
            <person name="Chen E.C.H."/>
            <person name="Morin E."/>
            <person name="Baudet D."/>
            <person name="Noel J."/>
            <person name="Ndikumana S."/>
            <person name="Charron P."/>
            <person name="St-Onge C."/>
            <person name="Giorgi J."/>
            <person name="Grigoriev I.V."/>
            <person name="Roux C."/>
            <person name="Martin F.M."/>
            <person name="Corradi N."/>
        </authorList>
    </citation>
    <scope>NUCLEOTIDE SEQUENCE [LARGE SCALE GENOMIC DNA]</scope>
    <source>
        <strain evidence="1 2">A1</strain>
    </source>
</reference>